<keyword evidence="3 8" id="KW-0479">Metal-binding</keyword>
<organism evidence="11 12">
    <name type="scientific">Thiosulfativibrio zosterae</name>
    <dbReference type="NCBI Taxonomy" id="2675053"/>
    <lineage>
        <taxon>Bacteria</taxon>
        <taxon>Pseudomonadati</taxon>
        <taxon>Pseudomonadota</taxon>
        <taxon>Gammaproteobacteria</taxon>
        <taxon>Thiotrichales</taxon>
        <taxon>Piscirickettsiaceae</taxon>
        <taxon>Thiosulfativibrio</taxon>
    </lineage>
</organism>
<dbReference type="Proteomes" id="UP000501466">
    <property type="component" value="Chromosome"/>
</dbReference>
<dbReference type="InterPro" id="IPR010208">
    <property type="entry name" value="Ion_transpt_RnfC/RsxC"/>
</dbReference>
<comment type="function">
    <text evidence="8">Part of a membrane-bound complex that couples electron transfer with translocation of ions across the membrane.</text>
</comment>
<feature type="compositionally biased region" description="Basic and acidic residues" evidence="9">
    <location>
        <begin position="497"/>
        <end position="507"/>
    </location>
</feature>
<keyword evidence="8" id="KW-0472">Membrane</keyword>
<keyword evidence="6 8" id="KW-0408">Iron</keyword>
<dbReference type="PROSITE" id="PS00198">
    <property type="entry name" value="4FE4S_FER_1"/>
    <property type="match status" value="1"/>
</dbReference>
<keyword evidence="5 8" id="KW-0249">Electron transport</keyword>
<keyword evidence="2 8" id="KW-0004">4Fe-4S</keyword>
<dbReference type="RefSeq" id="WP_173291187.1">
    <property type="nucleotide sequence ID" value="NZ_AP021888.1"/>
</dbReference>
<evidence type="ECO:0000313" key="12">
    <source>
        <dbReference type="Proteomes" id="UP000501466"/>
    </source>
</evidence>
<feature type="region of interest" description="Disordered" evidence="9">
    <location>
        <begin position="598"/>
        <end position="706"/>
    </location>
</feature>
<feature type="domain" description="4Fe-4S ferredoxin-type" evidence="10">
    <location>
        <begin position="388"/>
        <end position="419"/>
    </location>
</feature>
<feature type="compositionally biased region" description="Low complexity" evidence="9">
    <location>
        <begin position="529"/>
        <end position="545"/>
    </location>
</feature>
<dbReference type="PANTHER" id="PTHR43034">
    <property type="entry name" value="ION-TRANSLOCATING OXIDOREDUCTASE COMPLEX SUBUNIT C"/>
    <property type="match status" value="1"/>
</dbReference>
<evidence type="ECO:0000256" key="2">
    <source>
        <dbReference type="ARBA" id="ARBA00022485"/>
    </source>
</evidence>
<evidence type="ECO:0000256" key="5">
    <source>
        <dbReference type="ARBA" id="ARBA00022982"/>
    </source>
</evidence>
<feature type="compositionally biased region" description="Polar residues" evidence="9">
    <location>
        <begin position="638"/>
        <end position="649"/>
    </location>
</feature>
<dbReference type="EMBL" id="AP021888">
    <property type="protein sequence ID" value="BBP43378.1"/>
    <property type="molecule type" value="Genomic_DNA"/>
</dbReference>
<feature type="binding site" evidence="8">
    <location>
        <position position="438"/>
    </location>
    <ligand>
        <name>[4Fe-4S] cluster</name>
        <dbReference type="ChEBI" id="CHEBI:49883"/>
        <label>2</label>
    </ligand>
</feature>
<dbReference type="Pfam" id="PF12838">
    <property type="entry name" value="Fer4_7"/>
    <property type="match status" value="1"/>
</dbReference>
<keyword evidence="8" id="KW-0997">Cell inner membrane</keyword>
<evidence type="ECO:0000259" key="10">
    <source>
        <dbReference type="PROSITE" id="PS51379"/>
    </source>
</evidence>
<dbReference type="InterPro" id="IPR011538">
    <property type="entry name" value="Nuo51_FMN-bd"/>
</dbReference>
<keyword evidence="8" id="KW-1278">Translocase</keyword>
<feature type="binding site" evidence="8">
    <location>
        <position position="409"/>
    </location>
    <ligand>
        <name>[4Fe-4S] cluster</name>
        <dbReference type="ChEBI" id="CHEBI:49883"/>
        <label>2</label>
    </ligand>
</feature>
<dbReference type="FunFam" id="3.30.70.20:FF:000044">
    <property type="entry name" value="Ion-translocating oxidoreductase complex subunit C"/>
    <property type="match status" value="1"/>
</dbReference>
<feature type="region of interest" description="Disordered" evidence="9">
    <location>
        <begin position="497"/>
        <end position="585"/>
    </location>
</feature>
<comment type="cofactor">
    <cofactor evidence="8">
        <name>[4Fe-4S] cluster</name>
        <dbReference type="ChEBI" id="CHEBI:49883"/>
    </cofactor>
    <text evidence="8">Binds 2 [4Fe-4S] clusters per subunit.</text>
</comment>
<dbReference type="GO" id="GO:0009055">
    <property type="term" value="F:electron transfer activity"/>
    <property type="evidence" value="ECO:0007669"/>
    <property type="project" value="InterPro"/>
</dbReference>
<comment type="similarity">
    <text evidence="8">Belongs to the 4Fe4S bacterial-type ferredoxin family. RnfC subfamily.</text>
</comment>
<gene>
    <name evidence="8" type="primary">rnfC</name>
    <name evidence="11" type="ORF">THMIRHAT_11240</name>
</gene>
<dbReference type="SUPFAM" id="SSF142019">
    <property type="entry name" value="Nqo1 FMN-binding domain-like"/>
    <property type="match status" value="1"/>
</dbReference>
<feature type="binding site" evidence="8">
    <location>
        <position position="444"/>
    </location>
    <ligand>
        <name>[4Fe-4S] cluster</name>
        <dbReference type="ChEBI" id="CHEBI:49883"/>
        <label>2</label>
    </ligand>
</feature>
<evidence type="ECO:0000256" key="9">
    <source>
        <dbReference type="SAM" id="MobiDB-lite"/>
    </source>
</evidence>
<feature type="region of interest" description="Disordered" evidence="9">
    <location>
        <begin position="745"/>
        <end position="797"/>
    </location>
</feature>
<feature type="binding site" evidence="8">
    <location>
        <position position="448"/>
    </location>
    <ligand>
        <name>[4Fe-4S] cluster</name>
        <dbReference type="ChEBI" id="CHEBI:49883"/>
        <label>1</label>
    </ligand>
</feature>
<dbReference type="Pfam" id="PF01512">
    <property type="entry name" value="Complex1_51K"/>
    <property type="match status" value="1"/>
</dbReference>
<name>A0A6F8PMT3_9GAMM</name>
<feature type="compositionally biased region" description="Low complexity" evidence="9">
    <location>
        <begin position="508"/>
        <end position="522"/>
    </location>
</feature>
<evidence type="ECO:0000256" key="7">
    <source>
        <dbReference type="ARBA" id="ARBA00023014"/>
    </source>
</evidence>
<sequence length="797" mass="84901">MKYTPIAIPKPKKRKPKLLLWFGEIYSYLYPMAKRWTHHFHGGVFPKYNKELSNSHPLKSDYIPQTLTLPLQQHVGVAAEPLVSVGERVLKNQRIADTDKGLSAPIHAPTSGIITAIENRVIPHVSGMSAPCIVITPDFKDEAIHNALAVNGEWPETPDALKTIVHNAGIVGMGGAGFPTFAKLPKKAGQIHTLLINGAECEPFITCDDLLMQIKAQEIVQGALIVAKALGSTKAICGIESNKPQAIAAMKKAAQGTLVEIRKVPTVYPMGGQKQLTQELTGIEIPAHAHAVDIGLLMMNVATYTAIYQAVVHGNPLTSRFVTVSGLGLNEPYNIDTLLGTSFEDLANQAKPKVALDYPLIMGGPMMGVKMPNNQVPVIKTTNCVLANPPEPVEEALPCIRCGECMDACPINLLPQQMYWYARAEEYQQVEKLKIADCIECGCCSFVCPSHIPLVQYYRHAKAEIKILKQEEKATELAKQRHEAKLARIEREQAEKEARLKAKKEAVKQQAADKAQAEPAPQSDKPKPAGGAAAAAARAAAARQKAAGKSHQHPVSDVAPGQATDLTAPVSAPNTAESVATAVPSARDKAIEAAKKRAATKAAAAVTPSQTEEASESTTPSAIAVRKAAMAAARQHTKTPNAEQSTANEPTLVDKRQAAVEAAKARALAKKQAAATPTEEATEPSTQIMAETAEPAEPSLVDKRQAAVEAAKARALAKKQAASPTTSTPEVAELLSSSADVKADLSDEPFAESTAVETPLMPTESAADKRKAAMAAAQQKAAERKAAQLAKSAQEDA</sequence>
<proteinExistence type="inferred from homology"/>
<dbReference type="InterPro" id="IPR037225">
    <property type="entry name" value="Nuo51_FMN-bd_sf"/>
</dbReference>
<dbReference type="PANTHER" id="PTHR43034:SF2">
    <property type="entry name" value="ION-TRANSLOCATING OXIDOREDUCTASE COMPLEX SUBUNIT C"/>
    <property type="match status" value="1"/>
</dbReference>
<dbReference type="NCBIfam" id="TIGR01945">
    <property type="entry name" value="rnfC"/>
    <property type="match status" value="1"/>
</dbReference>
<dbReference type="InterPro" id="IPR026902">
    <property type="entry name" value="RnfC_N"/>
</dbReference>
<feature type="binding site" evidence="8">
    <location>
        <position position="399"/>
    </location>
    <ligand>
        <name>[4Fe-4S] cluster</name>
        <dbReference type="ChEBI" id="CHEBI:49883"/>
        <label>1</label>
    </ligand>
</feature>
<feature type="binding site" evidence="8">
    <location>
        <position position="405"/>
    </location>
    <ligand>
        <name>[4Fe-4S] cluster</name>
        <dbReference type="ChEBI" id="CHEBI:49883"/>
        <label>1</label>
    </ligand>
</feature>
<dbReference type="Pfam" id="PF13375">
    <property type="entry name" value="RnfC_N"/>
    <property type="match status" value="1"/>
</dbReference>
<dbReference type="HAMAP" id="MF_00461">
    <property type="entry name" value="RsxC_RnfC"/>
    <property type="match status" value="1"/>
</dbReference>
<dbReference type="PROSITE" id="PS51379">
    <property type="entry name" value="4FE4S_FER_2"/>
    <property type="match status" value="2"/>
</dbReference>
<dbReference type="InterPro" id="IPR017900">
    <property type="entry name" value="4Fe4S_Fe_S_CS"/>
</dbReference>
<keyword evidence="12" id="KW-1185">Reference proteome</keyword>
<dbReference type="NCBIfam" id="NF003454">
    <property type="entry name" value="PRK05035.1"/>
    <property type="match status" value="1"/>
</dbReference>
<feature type="binding site" evidence="8">
    <location>
        <position position="441"/>
    </location>
    <ligand>
        <name>[4Fe-4S] cluster</name>
        <dbReference type="ChEBI" id="CHEBI:49883"/>
        <label>2</label>
    </ligand>
</feature>
<reference evidence="12" key="1">
    <citation type="submission" date="2019-11" db="EMBL/GenBank/DDBJ databases">
        <title>Isolation and characterization of two novel species in the genus Thiomicrorhabdus.</title>
        <authorList>
            <person name="Mochizuki J."/>
            <person name="Kojima H."/>
            <person name="Fukui M."/>
        </authorList>
    </citation>
    <scope>NUCLEOTIDE SEQUENCE [LARGE SCALE GENOMIC DNA]</scope>
    <source>
        <strain evidence="12">AkT22</strain>
    </source>
</reference>
<dbReference type="GO" id="GO:0005886">
    <property type="term" value="C:plasma membrane"/>
    <property type="evidence" value="ECO:0007669"/>
    <property type="project" value="UniProtKB-SubCell"/>
</dbReference>
<dbReference type="EC" id="7.-.-.-" evidence="8"/>
<keyword evidence="8" id="KW-1003">Cell membrane</keyword>
<feature type="compositionally biased region" description="Low complexity" evidence="9">
    <location>
        <begin position="622"/>
        <end position="633"/>
    </location>
</feature>
<dbReference type="Gene3D" id="3.30.70.20">
    <property type="match status" value="1"/>
</dbReference>
<comment type="subcellular location">
    <subcellularLocation>
        <location evidence="8">Cell inner membrane</location>
        <topology evidence="8">Peripheral membrane protein</topology>
    </subcellularLocation>
</comment>
<evidence type="ECO:0000256" key="8">
    <source>
        <dbReference type="HAMAP-Rule" id="MF_00461"/>
    </source>
</evidence>
<dbReference type="GO" id="GO:0046872">
    <property type="term" value="F:metal ion binding"/>
    <property type="evidence" value="ECO:0007669"/>
    <property type="project" value="UniProtKB-KW"/>
</dbReference>
<evidence type="ECO:0000256" key="3">
    <source>
        <dbReference type="ARBA" id="ARBA00022723"/>
    </source>
</evidence>
<dbReference type="Gene3D" id="3.40.50.11540">
    <property type="entry name" value="NADH-ubiquinone oxidoreductase 51kDa subunit"/>
    <property type="match status" value="1"/>
</dbReference>
<keyword evidence="1 8" id="KW-0813">Transport</keyword>
<dbReference type="SUPFAM" id="SSF46548">
    <property type="entry name" value="alpha-helical ferredoxin"/>
    <property type="match status" value="1"/>
</dbReference>
<keyword evidence="4 8" id="KW-0677">Repeat</keyword>
<keyword evidence="7 8" id="KW-0411">Iron-sulfur</keyword>
<feature type="domain" description="4Fe-4S ferredoxin-type" evidence="10">
    <location>
        <begin position="429"/>
        <end position="458"/>
    </location>
</feature>
<feature type="compositionally biased region" description="Low complexity" evidence="9">
    <location>
        <begin position="787"/>
        <end position="797"/>
    </location>
</feature>
<protein>
    <recommendedName>
        <fullName evidence="8">Ion-translocating oxidoreductase complex subunit C</fullName>
        <ecNumber evidence="8">7.-.-.-</ecNumber>
    </recommendedName>
    <alternativeName>
        <fullName evidence="8">Rnf electron transport complex subunit C</fullName>
    </alternativeName>
</protein>
<feature type="compositionally biased region" description="Polar residues" evidence="9">
    <location>
        <begin position="607"/>
        <end position="621"/>
    </location>
</feature>
<comment type="subunit">
    <text evidence="8">The complex is composed of six subunits: RnfA, RnfB, RnfC, RnfD, RnfE and RnfG.</text>
</comment>
<evidence type="ECO:0000313" key="11">
    <source>
        <dbReference type="EMBL" id="BBP43378.1"/>
    </source>
</evidence>
<dbReference type="GO" id="GO:0051539">
    <property type="term" value="F:4 iron, 4 sulfur cluster binding"/>
    <property type="evidence" value="ECO:0007669"/>
    <property type="project" value="UniProtKB-KW"/>
</dbReference>
<dbReference type="GO" id="GO:0022900">
    <property type="term" value="P:electron transport chain"/>
    <property type="evidence" value="ECO:0007669"/>
    <property type="project" value="UniProtKB-UniRule"/>
</dbReference>
<evidence type="ECO:0000256" key="1">
    <source>
        <dbReference type="ARBA" id="ARBA00022448"/>
    </source>
</evidence>
<dbReference type="KEGG" id="tzo:THMIRHAT_11240"/>
<accession>A0A6F8PMT3</accession>
<evidence type="ECO:0000256" key="6">
    <source>
        <dbReference type="ARBA" id="ARBA00023004"/>
    </source>
</evidence>
<feature type="binding site" evidence="8">
    <location>
        <position position="402"/>
    </location>
    <ligand>
        <name>[4Fe-4S] cluster</name>
        <dbReference type="ChEBI" id="CHEBI:49883"/>
        <label>1</label>
    </ligand>
</feature>
<dbReference type="InterPro" id="IPR017896">
    <property type="entry name" value="4Fe4S_Fe-S-bd"/>
</dbReference>
<dbReference type="AlphaFoldDB" id="A0A6F8PMT3"/>
<feature type="compositionally biased region" description="Low complexity" evidence="9">
    <location>
        <begin position="659"/>
        <end position="679"/>
    </location>
</feature>
<evidence type="ECO:0000256" key="4">
    <source>
        <dbReference type="ARBA" id="ARBA00022737"/>
    </source>
</evidence>